<dbReference type="InterPro" id="IPR006977">
    <property type="entry name" value="Yip1_dom"/>
</dbReference>
<evidence type="ECO:0000313" key="8">
    <source>
        <dbReference type="EMBL" id="RDY30085.1"/>
    </source>
</evidence>
<dbReference type="RefSeq" id="WP_094376047.1">
    <property type="nucleotide sequence ID" value="NZ_NOKA02000049.1"/>
</dbReference>
<evidence type="ECO:0000259" key="6">
    <source>
        <dbReference type="Pfam" id="PF04893"/>
    </source>
</evidence>
<proteinExistence type="predicted"/>
<dbReference type="EMBL" id="QICS01000009">
    <property type="protein sequence ID" value="PXV87817.1"/>
    <property type="molecule type" value="Genomic_DNA"/>
</dbReference>
<evidence type="ECO:0000256" key="1">
    <source>
        <dbReference type="ARBA" id="ARBA00004141"/>
    </source>
</evidence>
<reference evidence="8 9" key="1">
    <citation type="journal article" date="2017" name="Genome Announc.">
        <title>Draft Genome Sequence of a Sporulating and Motile Strain of Lachnotalea glycerini Isolated from Water in Quebec City, Canada.</title>
        <authorList>
            <person name="Maheux A.F."/>
            <person name="Boudreau D.K."/>
            <person name="Berube E."/>
            <person name="Boissinot M."/>
            <person name="Raymond F."/>
            <person name="Brodeur S."/>
            <person name="Corbeil J."/>
            <person name="Isabel S."/>
            <person name="Omar R.F."/>
            <person name="Bergeron M.G."/>
        </authorList>
    </citation>
    <scope>NUCLEOTIDE SEQUENCE [LARGE SCALE GENOMIC DNA]</scope>
    <source>
        <strain evidence="8 9">CCRI-19302</strain>
    </source>
</reference>
<dbReference type="Proteomes" id="UP000216411">
    <property type="component" value="Unassembled WGS sequence"/>
</dbReference>
<dbReference type="Pfam" id="PF04893">
    <property type="entry name" value="Yip1"/>
    <property type="match status" value="1"/>
</dbReference>
<gene>
    <name evidence="7" type="ORF">C8E03_109107</name>
    <name evidence="8" type="ORF">CG710_016485</name>
</gene>
<keyword evidence="3 5" id="KW-1133">Transmembrane helix</keyword>
<feature type="transmembrane region" description="Helical" evidence="5">
    <location>
        <begin position="159"/>
        <end position="182"/>
    </location>
</feature>
<evidence type="ECO:0000256" key="2">
    <source>
        <dbReference type="ARBA" id="ARBA00022692"/>
    </source>
</evidence>
<feature type="domain" description="Yip1" evidence="6">
    <location>
        <begin position="8"/>
        <end position="175"/>
    </location>
</feature>
<protein>
    <submittedName>
        <fullName evidence="7">Yip1-like protein</fullName>
    </submittedName>
</protein>
<comment type="subcellular location">
    <subcellularLocation>
        <location evidence="1">Membrane</location>
        <topology evidence="1">Multi-pass membrane protein</topology>
    </subcellularLocation>
</comment>
<evidence type="ECO:0000313" key="9">
    <source>
        <dbReference type="Proteomes" id="UP000216411"/>
    </source>
</evidence>
<feature type="transmembrane region" description="Helical" evidence="5">
    <location>
        <begin position="21"/>
        <end position="37"/>
    </location>
</feature>
<dbReference type="Proteomes" id="UP000247523">
    <property type="component" value="Unassembled WGS sequence"/>
</dbReference>
<dbReference type="GO" id="GO:0016020">
    <property type="term" value="C:membrane"/>
    <property type="evidence" value="ECO:0007669"/>
    <property type="project" value="UniProtKB-SubCell"/>
</dbReference>
<sequence>MNLFLEALNHPADAFQSGKKAASWTIVGITILLNSVFEPILQHFYGASSPVIDAIKMLKITALGILSYVVICLAFWLICKSFGSKTAFRKHLSAWGVTYFPTALCSVVVAITEVLFYVFWNSTVWGMLLNFVFIGILIWKVILYFVYLKEFAGLRGGRFIGASVLMGVVILLMAAVSGYLGIKTPII</sequence>
<dbReference type="EMBL" id="NOKA02000049">
    <property type="protein sequence ID" value="RDY30085.1"/>
    <property type="molecule type" value="Genomic_DNA"/>
</dbReference>
<dbReference type="AlphaFoldDB" id="A0A255LHE5"/>
<keyword evidence="4 5" id="KW-0472">Membrane</keyword>
<evidence type="ECO:0000256" key="3">
    <source>
        <dbReference type="ARBA" id="ARBA00022989"/>
    </source>
</evidence>
<accession>A0A255LHE5</accession>
<reference evidence="7 10" key="2">
    <citation type="submission" date="2018-05" db="EMBL/GenBank/DDBJ databases">
        <title>Genomic Encyclopedia of Type Strains, Phase IV (KMG-IV): sequencing the most valuable type-strain genomes for metagenomic binning, comparative biology and taxonomic classification.</title>
        <authorList>
            <person name="Goeker M."/>
        </authorList>
    </citation>
    <scope>NUCLEOTIDE SEQUENCE [LARGE SCALE GENOMIC DNA]</scope>
    <source>
        <strain evidence="7 10">DSM 28816</strain>
    </source>
</reference>
<comment type="caution">
    <text evidence="7">The sequence shown here is derived from an EMBL/GenBank/DDBJ whole genome shotgun (WGS) entry which is preliminary data.</text>
</comment>
<name>A0A255LHE5_9FIRM</name>
<evidence type="ECO:0000256" key="4">
    <source>
        <dbReference type="ARBA" id="ARBA00023136"/>
    </source>
</evidence>
<evidence type="ECO:0000256" key="5">
    <source>
        <dbReference type="SAM" id="Phobius"/>
    </source>
</evidence>
<feature type="transmembrane region" description="Helical" evidence="5">
    <location>
        <begin position="57"/>
        <end position="78"/>
    </location>
</feature>
<keyword evidence="2 5" id="KW-0812">Transmembrane</keyword>
<dbReference type="OrthoDB" id="2082878at2"/>
<feature type="transmembrane region" description="Helical" evidence="5">
    <location>
        <begin position="125"/>
        <end position="147"/>
    </location>
</feature>
<organism evidence="7 10">
    <name type="scientific">Lachnotalea glycerini</name>
    <dbReference type="NCBI Taxonomy" id="1763509"/>
    <lineage>
        <taxon>Bacteria</taxon>
        <taxon>Bacillati</taxon>
        <taxon>Bacillota</taxon>
        <taxon>Clostridia</taxon>
        <taxon>Lachnospirales</taxon>
        <taxon>Lachnospiraceae</taxon>
        <taxon>Lachnotalea</taxon>
    </lineage>
</organism>
<evidence type="ECO:0000313" key="10">
    <source>
        <dbReference type="Proteomes" id="UP000247523"/>
    </source>
</evidence>
<evidence type="ECO:0000313" key="7">
    <source>
        <dbReference type="EMBL" id="PXV87817.1"/>
    </source>
</evidence>
<reference evidence="8" key="3">
    <citation type="submission" date="2018-07" db="EMBL/GenBank/DDBJ databases">
        <authorList>
            <person name="Quirk P.G."/>
            <person name="Krulwich T.A."/>
        </authorList>
    </citation>
    <scope>NUCLEOTIDE SEQUENCE</scope>
    <source>
        <strain evidence="8">CCRI-19302</strain>
    </source>
</reference>
<keyword evidence="9" id="KW-1185">Reference proteome</keyword>
<feature type="transmembrane region" description="Helical" evidence="5">
    <location>
        <begin position="99"/>
        <end position="119"/>
    </location>
</feature>